<evidence type="ECO:0000256" key="1">
    <source>
        <dbReference type="SAM" id="Phobius"/>
    </source>
</evidence>
<accession>A0AAV4TR54</accession>
<keyword evidence="1" id="KW-0812">Transmembrane</keyword>
<keyword evidence="1" id="KW-1133">Transmembrane helix</keyword>
<evidence type="ECO:0000313" key="3">
    <source>
        <dbReference type="Proteomes" id="UP001054945"/>
    </source>
</evidence>
<keyword evidence="1" id="KW-0472">Membrane</keyword>
<dbReference type="Proteomes" id="UP001054945">
    <property type="component" value="Unassembled WGS sequence"/>
</dbReference>
<evidence type="ECO:0000313" key="2">
    <source>
        <dbReference type="EMBL" id="GIY47812.1"/>
    </source>
</evidence>
<dbReference type="EMBL" id="BPLR01011629">
    <property type="protein sequence ID" value="GIY47812.1"/>
    <property type="molecule type" value="Genomic_DNA"/>
</dbReference>
<feature type="transmembrane region" description="Helical" evidence="1">
    <location>
        <begin position="45"/>
        <end position="67"/>
    </location>
</feature>
<reference evidence="2 3" key="1">
    <citation type="submission" date="2021-06" db="EMBL/GenBank/DDBJ databases">
        <title>Caerostris extrusa draft genome.</title>
        <authorList>
            <person name="Kono N."/>
            <person name="Arakawa K."/>
        </authorList>
    </citation>
    <scope>NUCLEOTIDE SEQUENCE [LARGE SCALE GENOMIC DNA]</scope>
</reference>
<dbReference type="AlphaFoldDB" id="A0AAV4TR54"/>
<proteinExistence type="predicted"/>
<gene>
    <name evidence="2" type="ORF">CEXT_692951</name>
</gene>
<sequence length="83" mass="9289">MRSSTDSQKEDGGKAKDILSIFASKAAEYFLCMRDPKMVKEIRPLFIFSIFFANLSIRGGGRLIFIARGSPQPCDLRRQSSGK</sequence>
<organism evidence="2 3">
    <name type="scientific">Caerostris extrusa</name>
    <name type="common">Bark spider</name>
    <name type="synonym">Caerostris bankana</name>
    <dbReference type="NCBI Taxonomy" id="172846"/>
    <lineage>
        <taxon>Eukaryota</taxon>
        <taxon>Metazoa</taxon>
        <taxon>Ecdysozoa</taxon>
        <taxon>Arthropoda</taxon>
        <taxon>Chelicerata</taxon>
        <taxon>Arachnida</taxon>
        <taxon>Araneae</taxon>
        <taxon>Araneomorphae</taxon>
        <taxon>Entelegynae</taxon>
        <taxon>Araneoidea</taxon>
        <taxon>Araneidae</taxon>
        <taxon>Caerostris</taxon>
    </lineage>
</organism>
<comment type="caution">
    <text evidence="2">The sequence shown here is derived from an EMBL/GenBank/DDBJ whole genome shotgun (WGS) entry which is preliminary data.</text>
</comment>
<name>A0AAV4TR54_CAEEX</name>
<protein>
    <submittedName>
        <fullName evidence="2">Uncharacterized protein</fullName>
    </submittedName>
</protein>
<keyword evidence="3" id="KW-1185">Reference proteome</keyword>